<evidence type="ECO:0000313" key="1">
    <source>
        <dbReference type="EMBL" id="OGE42195.1"/>
    </source>
</evidence>
<sequence length="383" mass="44247">MARVNPESGLQIVKAYLEKELGPLPFKGPVSEVPINPQIAYDAEVKISVVKAATTHFRGIGLLPRPASREETREILSKSKSFNPRLEEEWDRIAEYAVIGMAPREIRHALLFEKGVDINPHVITQRMFKARKTDQLDQRSEEDQQNIRSTMLHPTEEQIKGRVRLWVNVFRTAKAQDLPMPKSRLEWIGLVNLMQSQEDLLIGDGEKVNFFNHHARWLPVEQVEGLKMWLVDWMEKTDFHQIGSRRWANPRYIALMLRRYHKFLQKRQVMLSDEASRRKLQVPGVSMPVGLFNKIRNMGLVTERALRGTGSVSDELVMTYRDFLKYATYYLIYSKTDPEIITASDNHLGEQIARSLNIAETLKLIRGWSTVLERINKAGYITG</sequence>
<reference evidence="1 2" key="1">
    <citation type="journal article" date="2016" name="Nat. Commun.">
        <title>Thousands of microbial genomes shed light on interconnected biogeochemical processes in an aquifer system.</title>
        <authorList>
            <person name="Anantharaman K."/>
            <person name="Brown C.T."/>
            <person name="Hug L.A."/>
            <person name="Sharon I."/>
            <person name="Castelle C.J."/>
            <person name="Probst A.J."/>
            <person name="Thomas B.C."/>
            <person name="Singh A."/>
            <person name="Wilkins M.J."/>
            <person name="Karaoz U."/>
            <person name="Brodie E.L."/>
            <person name="Williams K.H."/>
            <person name="Hubbard S.S."/>
            <person name="Banfield J.F."/>
        </authorList>
    </citation>
    <scope>NUCLEOTIDE SEQUENCE [LARGE SCALE GENOMIC DNA]</scope>
</reference>
<accession>A0A1F5KN33</accession>
<organism evidence="1 2">
    <name type="scientific">Candidatus Daviesbacteria bacterium RIFCSPLOWO2_01_FULL_39_12</name>
    <dbReference type="NCBI Taxonomy" id="1797785"/>
    <lineage>
        <taxon>Bacteria</taxon>
        <taxon>Candidatus Daviesiibacteriota</taxon>
    </lineage>
</organism>
<dbReference type="STRING" id="1797785.A3B45_04495"/>
<protein>
    <submittedName>
        <fullName evidence="1">Uncharacterized protein</fullName>
    </submittedName>
</protein>
<dbReference type="EMBL" id="MFDM01000029">
    <property type="protein sequence ID" value="OGE42195.1"/>
    <property type="molecule type" value="Genomic_DNA"/>
</dbReference>
<evidence type="ECO:0000313" key="2">
    <source>
        <dbReference type="Proteomes" id="UP000178565"/>
    </source>
</evidence>
<name>A0A1F5KN33_9BACT</name>
<dbReference type="Proteomes" id="UP000178565">
    <property type="component" value="Unassembled WGS sequence"/>
</dbReference>
<comment type="caution">
    <text evidence="1">The sequence shown here is derived from an EMBL/GenBank/DDBJ whole genome shotgun (WGS) entry which is preliminary data.</text>
</comment>
<proteinExistence type="predicted"/>
<dbReference type="AlphaFoldDB" id="A0A1F5KN33"/>
<gene>
    <name evidence="1" type="ORF">A3B45_04495</name>
</gene>